<dbReference type="PANTHER" id="PTHR30332:SF17">
    <property type="entry name" value="TYPE IV PILIATION SYSTEM PROTEIN DR_0774-RELATED"/>
    <property type="match status" value="1"/>
</dbReference>
<dbReference type="GO" id="GO:0016020">
    <property type="term" value="C:membrane"/>
    <property type="evidence" value="ECO:0007669"/>
    <property type="project" value="UniProtKB-SubCell"/>
</dbReference>
<evidence type="ECO:0000313" key="5">
    <source>
        <dbReference type="Proteomes" id="UP000037442"/>
    </source>
</evidence>
<dbReference type="GO" id="GO:0015627">
    <property type="term" value="C:type II protein secretion system complex"/>
    <property type="evidence" value="ECO:0007669"/>
    <property type="project" value="TreeGrafter"/>
</dbReference>
<comment type="caution">
    <text evidence="4">The sequence shown here is derived from an EMBL/GenBank/DDBJ whole genome shotgun (WGS) entry which is preliminary data.</text>
</comment>
<proteinExistence type="inferred from homology"/>
<evidence type="ECO:0000313" key="4">
    <source>
        <dbReference type="EMBL" id="KOC20378.1"/>
    </source>
</evidence>
<keyword evidence="2" id="KW-0732">Signal</keyword>
<dbReference type="Proteomes" id="UP000037442">
    <property type="component" value="Unassembled WGS sequence"/>
</dbReference>
<organism evidence="4 5">
    <name type="scientific">Comamonas testosteroni</name>
    <name type="common">Pseudomonas testosteroni</name>
    <dbReference type="NCBI Taxonomy" id="285"/>
    <lineage>
        <taxon>Bacteria</taxon>
        <taxon>Pseudomonadati</taxon>
        <taxon>Pseudomonadota</taxon>
        <taxon>Betaproteobacteria</taxon>
        <taxon>Burkholderiales</taxon>
        <taxon>Comamonadaceae</taxon>
        <taxon>Comamonas</taxon>
    </lineage>
</organism>
<feature type="chain" id="PRO_5005574214" description="Type II/III secretion system secretin-like domain-containing protein" evidence="2">
    <location>
        <begin position="23"/>
        <end position="415"/>
    </location>
</feature>
<dbReference type="EMBL" id="JNVD01000022">
    <property type="protein sequence ID" value="KOC20378.1"/>
    <property type="molecule type" value="Genomic_DNA"/>
</dbReference>
<dbReference type="InterPro" id="IPR004846">
    <property type="entry name" value="T2SS/T3SS_dom"/>
</dbReference>
<gene>
    <name evidence="4" type="ORF">GL58_12885</name>
</gene>
<dbReference type="InterPro" id="IPR050810">
    <property type="entry name" value="Bact_Secretion_Sys_Channel"/>
</dbReference>
<dbReference type="AlphaFoldDB" id="A0A0L7MFN4"/>
<evidence type="ECO:0000259" key="3">
    <source>
        <dbReference type="Pfam" id="PF00263"/>
    </source>
</evidence>
<accession>A0A0L7MFN4</accession>
<reference evidence="5" key="1">
    <citation type="submission" date="2014-06" db="EMBL/GenBank/DDBJ databases">
        <title>Draft genome sequence of C. testosteroni WDL7.</title>
        <authorList>
            <person name="Wu Y."/>
            <person name="Seshan H."/>
            <person name="Arumugam K."/>
        </authorList>
    </citation>
    <scope>NUCLEOTIDE SEQUENCE [LARGE SCALE GENOMIC DNA]</scope>
    <source>
        <strain evidence="5">WDL7</strain>
    </source>
</reference>
<dbReference type="InterPro" id="IPR038591">
    <property type="entry name" value="NolW-like_sf"/>
</dbReference>
<dbReference type="PATRIC" id="fig|285.49.peg.2663"/>
<comment type="similarity">
    <text evidence="1">Belongs to the bacterial secretin family.</text>
</comment>
<dbReference type="Gene3D" id="3.30.1370.120">
    <property type="match status" value="1"/>
</dbReference>
<evidence type="ECO:0000256" key="1">
    <source>
        <dbReference type="RuleBase" id="RU004003"/>
    </source>
</evidence>
<feature type="domain" description="Type II/III secretion system secretin-like" evidence="3">
    <location>
        <begin position="265"/>
        <end position="390"/>
    </location>
</feature>
<name>A0A0L7MFN4_COMTE</name>
<protein>
    <recommendedName>
        <fullName evidence="3">Type II/III secretion system secretin-like domain-containing protein</fullName>
    </recommendedName>
</protein>
<dbReference type="PANTHER" id="PTHR30332">
    <property type="entry name" value="PROBABLE GENERAL SECRETION PATHWAY PROTEIN D"/>
    <property type="match status" value="1"/>
</dbReference>
<dbReference type="Pfam" id="PF00263">
    <property type="entry name" value="Secretin"/>
    <property type="match status" value="1"/>
</dbReference>
<sequence>MKVWQFIGVALVSIASSLTVQATEPAAARPVSLTLDKTPLASVIAVVYGDILKEPYMLDESIKQVVVSIHYKDAMPETFRSVLDAYLSSKGIERVQQAGVNMFMPKGSAQPGLSSLVPEELKSSKDIADVVQASIDAKGVSEHAYYFRPVYRPAAEIHKVLTPLLGRSGSVVAAGDDGLLLMGEPNRLALARSLIDQFDRPLAEVVVKATVVEYSSSDDDGAGFFGALRLLGDRLTVSIGERTNTMQPLANIKTGTLEAVLSIVSQDSRFSVLDTSSLRIVSGKSGRLTVGQEVPVLSQFTTDPKGNPVQAVQYRTSGLVLDVKPNVQGERITADVTQTVSSFAITKTSNIDSPTLLKREFTTSLSANWGEIVFLGGLDERKDSDARSGVFGARFSRSSARSATTLFLILQFQKA</sequence>
<dbReference type="GO" id="GO:0009306">
    <property type="term" value="P:protein secretion"/>
    <property type="evidence" value="ECO:0007669"/>
    <property type="project" value="InterPro"/>
</dbReference>
<feature type="signal peptide" evidence="2">
    <location>
        <begin position="1"/>
        <end position="22"/>
    </location>
</feature>
<evidence type="ECO:0000256" key="2">
    <source>
        <dbReference type="SAM" id="SignalP"/>
    </source>
</evidence>
<dbReference type="RefSeq" id="WP_155500145.1">
    <property type="nucleotide sequence ID" value="NZ_JNVD01000022.1"/>
</dbReference>